<evidence type="ECO:0000259" key="4">
    <source>
        <dbReference type="Pfam" id="PF22725"/>
    </source>
</evidence>
<evidence type="ECO:0000313" key="6">
    <source>
        <dbReference type="EMBL" id="CAF3947325.1"/>
    </source>
</evidence>
<gene>
    <name evidence="5" type="ORF">GPM918_LOCUS22802</name>
    <name evidence="6" type="ORF">SRO942_LOCUS22800</name>
</gene>
<evidence type="ECO:0008006" key="8">
    <source>
        <dbReference type="Google" id="ProtNLM"/>
    </source>
</evidence>
<dbReference type="Proteomes" id="UP000663829">
    <property type="component" value="Unassembled WGS sequence"/>
</dbReference>
<dbReference type="PANTHER" id="PTHR42840">
    <property type="entry name" value="NAD(P)-BINDING ROSSMANN-FOLD SUPERFAMILY PROTEIN-RELATED"/>
    <property type="match status" value="1"/>
</dbReference>
<dbReference type="NCBIfam" id="TIGR04380">
    <property type="entry name" value="myo_inos_iolG"/>
    <property type="match status" value="1"/>
</dbReference>
<comment type="similarity">
    <text evidence="1">Belongs to the Gfo/Idh/MocA family.</text>
</comment>
<accession>A0A814V7A6</accession>
<dbReference type="InterPro" id="IPR036291">
    <property type="entry name" value="NAD(P)-bd_dom_sf"/>
</dbReference>
<dbReference type="InterPro" id="IPR030827">
    <property type="entry name" value="Myo_inos_IolG"/>
</dbReference>
<comment type="caution">
    <text evidence="5">The sequence shown here is derived from an EMBL/GenBank/DDBJ whole genome shotgun (WGS) entry which is preliminary data.</text>
</comment>
<feature type="domain" description="GFO/IDH/MocA-like oxidoreductase" evidence="4">
    <location>
        <begin position="131"/>
        <end position="251"/>
    </location>
</feature>
<dbReference type="SUPFAM" id="SSF51735">
    <property type="entry name" value="NAD(P)-binding Rossmann-fold domains"/>
    <property type="match status" value="1"/>
</dbReference>
<proteinExistence type="inferred from homology"/>
<dbReference type="GO" id="GO:0016491">
    <property type="term" value="F:oxidoreductase activity"/>
    <property type="evidence" value="ECO:0007669"/>
    <property type="project" value="UniProtKB-KW"/>
</dbReference>
<dbReference type="GO" id="GO:0000166">
    <property type="term" value="F:nucleotide binding"/>
    <property type="evidence" value="ECO:0007669"/>
    <property type="project" value="InterPro"/>
</dbReference>
<dbReference type="InterPro" id="IPR055170">
    <property type="entry name" value="GFO_IDH_MocA-like_dom"/>
</dbReference>
<dbReference type="OrthoDB" id="64915at2759"/>
<name>A0A814V7A6_9BILA</name>
<keyword evidence="7" id="KW-1185">Reference proteome</keyword>
<dbReference type="EMBL" id="CAJNOQ010007919">
    <property type="protein sequence ID" value="CAF1182970.1"/>
    <property type="molecule type" value="Genomic_DNA"/>
</dbReference>
<dbReference type="Gene3D" id="3.40.50.720">
    <property type="entry name" value="NAD(P)-binding Rossmann-like Domain"/>
    <property type="match status" value="1"/>
</dbReference>
<dbReference type="Pfam" id="PF01408">
    <property type="entry name" value="GFO_IDH_MocA"/>
    <property type="match status" value="1"/>
</dbReference>
<evidence type="ECO:0000313" key="7">
    <source>
        <dbReference type="Proteomes" id="UP000663829"/>
    </source>
</evidence>
<protein>
    <recommendedName>
        <fullName evidence="8">Inositol 2-dehydrogenase</fullName>
    </recommendedName>
</protein>
<evidence type="ECO:0000256" key="1">
    <source>
        <dbReference type="ARBA" id="ARBA00010928"/>
    </source>
</evidence>
<dbReference type="Proteomes" id="UP000681722">
    <property type="component" value="Unassembled WGS sequence"/>
</dbReference>
<feature type="domain" description="Gfo/Idh/MocA-like oxidoreductase N-terminal" evidence="3">
    <location>
        <begin position="2"/>
        <end position="123"/>
    </location>
</feature>
<dbReference type="PANTHER" id="PTHR42840:SF3">
    <property type="entry name" value="BINDING ROSSMANN FOLD OXIDOREDUCTASE, PUTATIVE (AFU_ORTHOLOGUE AFUA_2G10240)-RELATED"/>
    <property type="match status" value="1"/>
</dbReference>
<evidence type="ECO:0000256" key="2">
    <source>
        <dbReference type="ARBA" id="ARBA00023002"/>
    </source>
</evidence>
<reference evidence="5" key="1">
    <citation type="submission" date="2021-02" db="EMBL/GenBank/DDBJ databases">
        <authorList>
            <person name="Nowell W R."/>
        </authorList>
    </citation>
    <scope>NUCLEOTIDE SEQUENCE</scope>
</reference>
<dbReference type="SUPFAM" id="SSF55347">
    <property type="entry name" value="Glyceraldehyde-3-phosphate dehydrogenase-like, C-terminal domain"/>
    <property type="match status" value="1"/>
</dbReference>
<dbReference type="AlphaFoldDB" id="A0A814V7A6"/>
<dbReference type="Gene3D" id="3.30.360.10">
    <property type="entry name" value="Dihydrodipicolinate Reductase, domain 2"/>
    <property type="match status" value="1"/>
</dbReference>
<keyword evidence="2" id="KW-0560">Oxidoreductase</keyword>
<dbReference type="EMBL" id="CAJOBC010007919">
    <property type="protein sequence ID" value="CAF3947325.1"/>
    <property type="molecule type" value="Genomic_DNA"/>
</dbReference>
<evidence type="ECO:0000259" key="3">
    <source>
        <dbReference type="Pfam" id="PF01408"/>
    </source>
</evidence>
<organism evidence="5 7">
    <name type="scientific">Didymodactylos carnosus</name>
    <dbReference type="NCBI Taxonomy" id="1234261"/>
    <lineage>
        <taxon>Eukaryota</taxon>
        <taxon>Metazoa</taxon>
        <taxon>Spiralia</taxon>
        <taxon>Gnathifera</taxon>
        <taxon>Rotifera</taxon>
        <taxon>Eurotatoria</taxon>
        <taxon>Bdelloidea</taxon>
        <taxon>Philodinida</taxon>
        <taxon>Philodinidae</taxon>
        <taxon>Didymodactylos</taxon>
    </lineage>
</organism>
<dbReference type="InterPro" id="IPR000683">
    <property type="entry name" value="Gfo/Idh/MocA-like_OxRdtase_N"/>
</dbReference>
<evidence type="ECO:0000313" key="5">
    <source>
        <dbReference type="EMBL" id="CAF1182970.1"/>
    </source>
</evidence>
<dbReference type="FunFam" id="3.30.360.10:FF:000023">
    <property type="entry name" value="Inositol 2-dehydrogenase"/>
    <property type="match status" value="1"/>
</dbReference>
<sequence>MINIGIIGVGRIGRVHGENISRYIRNARIKTIADPYLNDEQIIWATRLGIQNWTKCYKDILTDNEIHAVLICSPTDTHCEIAIDCIHAGKHIFCEKPIDKNIIKIYNVICELEKYNVKFQVGFNRRFDHNFKAIKQAIQSHKIGQPHILRITSRDPYPPTLNYSKICGGLFVDMTIHDFDMTRYLLDAEVMEVFAVGNTLIEPTIAELDDVDTAIITMKMSDGTLVVIDNSRQAVYGYDQRVEVFGSKGQASIANDTKTSLVISDNQGIHTEKPLNFFLERYTRSYAEEIKHFINAILSNKPVLVNAYDGLMAVLIGVASIKSLKENRPVKLSEIEKLENGGKTNGDEIYVNNYLRLSKRSLRIQGHS</sequence>
<dbReference type="Pfam" id="PF22725">
    <property type="entry name" value="GFO_IDH_MocA_C3"/>
    <property type="match status" value="1"/>
</dbReference>